<keyword evidence="2" id="KW-0813">Transport</keyword>
<gene>
    <name evidence="9" type="ORF">LX16_3402</name>
</gene>
<dbReference type="GO" id="GO:0030001">
    <property type="term" value="P:metal ion transport"/>
    <property type="evidence" value="ECO:0007669"/>
    <property type="project" value="UniProtKB-ARBA"/>
</dbReference>
<dbReference type="PANTHER" id="PTHR32024:SF1">
    <property type="entry name" value="KTR SYSTEM POTASSIUM UPTAKE PROTEIN B"/>
    <property type="match status" value="1"/>
</dbReference>
<dbReference type="PANTHER" id="PTHR32024">
    <property type="entry name" value="TRK SYSTEM POTASSIUM UPTAKE PROTEIN TRKG-RELATED"/>
    <property type="match status" value="1"/>
</dbReference>
<keyword evidence="3" id="KW-1003">Cell membrane</keyword>
<keyword evidence="10" id="KW-1185">Reference proteome</keyword>
<sequence>MPLPAAAPVGAARRFRPPRRAGFRRPPAHPVRRIPLAFLAAIVVGAGLLATPAARTDPGDFDVMPALFTAVSAVCVTGLATVDTATYWTGFGQVVILALIQAGGFGIMTLATMAASAVGARLGLRSRLVAQTESRSTGIGEVAVVVRRVLVVSVTVEAVVAVVLACRFAFGYGYDWPTAWWHGVFHSVSAFNNAGFALYGDSLTRFATDPWVTLPIGAAVILGGLGFPVVAALWAWRRRSPGLHARMSLWGTAVLLLVGFVTYLGFEWDNPATLGGLAWWDKAQLAWFSGLVPRTAGFNALPVGELTSETLLVTDVLMLVGGAPAGTAGGLKVTTVMLLGAVIWSELRGRPDVSVFRRSIGAATQRQALTVVLSGVAVVGVTTLALSVSTPYDFEAVSFEAVSAFATVGLSTGITPELSAVAQVVLMVAMFLGRVGTVVVATALVLRARRTRYRFPEESLSVG</sequence>
<dbReference type="RefSeq" id="WP_244615856.1">
    <property type="nucleotide sequence ID" value="NZ_BAABIJ010000002.1"/>
</dbReference>
<feature type="transmembrane region" description="Helical" evidence="8">
    <location>
        <begin position="368"/>
        <end position="388"/>
    </location>
</feature>
<feature type="transmembrane region" description="Helical" evidence="8">
    <location>
        <begin position="66"/>
        <end position="88"/>
    </location>
</feature>
<evidence type="ECO:0000256" key="6">
    <source>
        <dbReference type="ARBA" id="ARBA00023065"/>
    </source>
</evidence>
<dbReference type="GO" id="GO:0005886">
    <property type="term" value="C:plasma membrane"/>
    <property type="evidence" value="ECO:0007669"/>
    <property type="project" value="UniProtKB-SubCell"/>
</dbReference>
<dbReference type="AlphaFoldDB" id="A0A562V437"/>
<evidence type="ECO:0000256" key="8">
    <source>
        <dbReference type="SAM" id="Phobius"/>
    </source>
</evidence>
<feature type="transmembrane region" description="Helical" evidence="8">
    <location>
        <begin position="34"/>
        <end position="54"/>
    </location>
</feature>
<keyword evidence="5 8" id="KW-1133">Transmembrane helix</keyword>
<keyword evidence="4 8" id="KW-0812">Transmembrane</keyword>
<dbReference type="Pfam" id="PF02386">
    <property type="entry name" value="TrkH"/>
    <property type="match status" value="1"/>
</dbReference>
<comment type="caution">
    <text evidence="9">The sequence shown here is derived from an EMBL/GenBank/DDBJ whole genome shotgun (WGS) entry which is preliminary data.</text>
</comment>
<dbReference type="InterPro" id="IPR003445">
    <property type="entry name" value="Cat_transpt"/>
</dbReference>
<evidence type="ECO:0000256" key="5">
    <source>
        <dbReference type="ARBA" id="ARBA00022989"/>
    </source>
</evidence>
<feature type="transmembrane region" description="Helical" evidence="8">
    <location>
        <begin position="248"/>
        <end position="266"/>
    </location>
</feature>
<protein>
    <submittedName>
        <fullName evidence="9">Potassium uptake TrkH family protein</fullName>
    </submittedName>
</protein>
<keyword evidence="6" id="KW-0406">Ion transport</keyword>
<reference evidence="9 10" key="1">
    <citation type="journal article" date="2013" name="Stand. Genomic Sci.">
        <title>Genomic Encyclopedia of Type Strains, Phase I: The one thousand microbial genomes (KMG-I) project.</title>
        <authorList>
            <person name="Kyrpides N.C."/>
            <person name="Woyke T."/>
            <person name="Eisen J.A."/>
            <person name="Garrity G."/>
            <person name="Lilburn T.G."/>
            <person name="Beck B.J."/>
            <person name="Whitman W.B."/>
            <person name="Hugenholtz P."/>
            <person name="Klenk H.P."/>
        </authorList>
    </citation>
    <scope>NUCLEOTIDE SEQUENCE [LARGE SCALE GENOMIC DNA]</scope>
    <source>
        <strain evidence="9 10">DSM 45044</strain>
    </source>
</reference>
<evidence type="ECO:0000256" key="1">
    <source>
        <dbReference type="ARBA" id="ARBA00004651"/>
    </source>
</evidence>
<evidence type="ECO:0000256" key="3">
    <source>
        <dbReference type="ARBA" id="ARBA00022475"/>
    </source>
</evidence>
<organism evidence="9 10">
    <name type="scientific">Stackebrandtia albiflava</name>
    <dbReference type="NCBI Taxonomy" id="406432"/>
    <lineage>
        <taxon>Bacteria</taxon>
        <taxon>Bacillati</taxon>
        <taxon>Actinomycetota</taxon>
        <taxon>Actinomycetes</taxon>
        <taxon>Glycomycetales</taxon>
        <taxon>Glycomycetaceae</taxon>
        <taxon>Stackebrandtia</taxon>
    </lineage>
</organism>
<feature type="transmembrane region" description="Helical" evidence="8">
    <location>
        <begin position="211"/>
        <end position="236"/>
    </location>
</feature>
<feature type="transmembrane region" description="Helical" evidence="8">
    <location>
        <begin position="94"/>
        <end position="124"/>
    </location>
</feature>
<feature type="transmembrane region" description="Helical" evidence="8">
    <location>
        <begin position="325"/>
        <end position="347"/>
    </location>
</feature>
<feature type="transmembrane region" description="Helical" evidence="8">
    <location>
        <begin position="420"/>
        <end position="446"/>
    </location>
</feature>
<feature type="transmembrane region" description="Helical" evidence="8">
    <location>
        <begin position="145"/>
        <end position="170"/>
    </location>
</feature>
<dbReference type="GO" id="GO:0008324">
    <property type="term" value="F:monoatomic cation transmembrane transporter activity"/>
    <property type="evidence" value="ECO:0007669"/>
    <property type="project" value="InterPro"/>
</dbReference>
<evidence type="ECO:0000313" key="10">
    <source>
        <dbReference type="Proteomes" id="UP000321617"/>
    </source>
</evidence>
<keyword evidence="7 8" id="KW-0472">Membrane</keyword>
<evidence type="ECO:0000313" key="9">
    <source>
        <dbReference type="EMBL" id="TWJ12640.1"/>
    </source>
</evidence>
<evidence type="ECO:0000256" key="4">
    <source>
        <dbReference type="ARBA" id="ARBA00022692"/>
    </source>
</evidence>
<dbReference type="EMBL" id="VLLL01000006">
    <property type="protein sequence ID" value="TWJ12640.1"/>
    <property type="molecule type" value="Genomic_DNA"/>
</dbReference>
<proteinExistence type="predicted"/>
<evidence type="ECO:0000256" key="2">
    <source>
        <dbReference type="ARBA" id="ARBA00022448"/>
    </source>
</evidence>
<dbReference type="Proteomes" id="UP000321617">
    <property type="component" value="Unassembled WGS sequence"/>
</dbReference>
<comment type="subcellular location">
    <subcellularLocation>
        <location evidence="1">Cell membrane</location>
        <topology evidence="1">Multi-pass membrane protein</topology>
    </subcellularLocation>
</comment>
<accession>A0A562V437</accession>
<evidence type="ECO:0000256" key="7">
    <source>
        <dbReference type="ARBA" id="ARBA00023136"/>
    </source>
</evidence>
<name>A0A562V437_9ACTN</name>